<gene>
    <name evidence="3" type="ORF">SE17_19285</name>
</gene>
<reference evidence="3 4" key="1">
    <citation type="submission" date="2015-09" db="EMBL/GenBank/DDBJ databases">
        <title>Draft genome sequence of Kouleothrix aurantiaca JCM 19913.</title>
        <authorList>
            <person name="Hemp J."/>
        </authorList>
    </citation>
    <scope>NUCLEOTIDE SEQUENCE [LARGE SCALE GENOMIC DNA]</scope>
    <source>
        <strain evidence="3 4">COM-B</strain>
    </source>
</reference>
<protein>
    <submittedName>
        <fullName evidence="3">Pyridoxamine 5'-phosphate oxidase</fullName>
    </submittedName>
</protein>
<dbReference type="Proteomes" id="UP000050509">
    <property type="component" value="Unassembled WGS sequence"/>
</dbReference>
<feature type="domain" description="Pyridoxamine 5'-phosphate oxidase N-terminal" evidence="2">
    <location>
        <begin position="7"/>
        <end position="133"/>
    </location>
</feature>
<dbReference type="InterPro" id="IPR012349">
    <property type="entry name" value="Split_barrel_FMN-bd"/>
</dbReference>
<dbReference type="EMBL" id="LJCR01000780">
    <property type="protein sequence ID" value="KPV51780.1"/>
    <property type="molecule type" value="Genomic_DNA"/>
</dbReference>
<sequence length="135" mass="15527">MSTNQLSERARAFLAEPRFGVLATINADGSPQLTTMWYELQGDEIMMNTLAGRLKDRNLRRNARVALCFEEGYQYVTVTGTVRLVEDQATARADIAHLAHRYHPAERAAQMVESQFSRQERVTLRMTIERVSEHW</sequence>
<proteinExistence type="predicted"/>
<dbReference type="GO" id="GO:0070967">
    <property type="term" value="F:coenzyme F420 binding"/>
    <property type="evidence" value="ECO:0007669"/>
    <property type="project" value="TreeGrafter"/>
</dbReference>
<dbReference type="SUPFAM" id="SSF50475">
    <property type="entry name" value="FMN-binding split barrel"/>
    <property type="match status" value="1"/>
</dbReference>
<organism evidence="3 4">
    <name type="scientific">Kouleothrix aurantiaca</name>
    <dbReference type="NCBI Taxonomy" id="186479"/>
    <lineage>
        <taxon>Bacteria</taxon>
        <taxon>Bacillati</taxon>
        <taxon>Chloroflexota</taxon>
        <taxon>Chloroflexia</taxon>
        <taxon>Chloroflexales</taxon>
        <taxon>Roseiflexineae</taxon>
        <taxon>Roseiflexaceae</taxon>
        <taxon>Kouleothrix</taxon>
    </lineage>
</organism>
<dbReference type="AlphaFoldDB" id="A0A0P9F5J7"/>
<evidence type="ECO:0000259" key="2">
    <source>
        <dbReference type="Pfam" id="PF01243"/>
    </source>
</evidence>
<dbReference type="InterPro" id="IPR011576">
    <property type="entry name" value="Pyridox_Oxase_N"/>
</dbReference>
<dbReference type="PATRIC" id="fig|186479.3.peg.10147"/>
<evidence type="ECO:0000313" key="3">
    <source>
        <dbReference type="EMBL" id="KPV51780.1"/>
    </source>
</evidence>
<dbReference type="GO" id="GO:0016627">
    <property type="term" value="F:oxidoreductase activity, acting on the CH-CH group of donors"/>
    <property type="evidence" value="ECO:0007669"/>
    <property type="project" value="TreeGrafter"/>
</dbReference>
<name>A0A0P9F5J7_9CHLR</name>
<dbReference type="Pfam" id="PF01243">
    <property type="entry name" value="PNPOx_N"/>
    <property type="match status" value="1"/>
</dbReference>
<dbReference type="Gene3D" id="2.30.110.10">
    <property type="entry name" value="Electron Transport, Fmn-binding Protein, Chain A"/>
    <property type="match status" value="1"/>
</dbReference>
<comment type="caution">
    <text evidence="3">The sequence shown here is derived from an EMBL/GenBank/DDBJ whole genome shotgun (WGS) entry which is preliminary data.</text>
</comment>
<dbReference type="NCBIfam" id="TIGR03618">
    <property type="entry name" value="Rv1155_F420"/>
    <property type="match status" value="1"/>
</dbReference>
<accession>A0A0P9F5J7</accession>
<evidence type="ECO:0000256" key="1">
    <source>
        <dbReference type="ARBA" id="ARBA00023002"/>
    </source>
</evidence>
<keyword evidence="1" id="KW-0560">Oxidoreductase</keyword>
<dbReference type="PANTHER" id="PTHR35176">
    <property type="entry name" value="HEME OXYGENASE HI_0854-RELATED"/>
    <property type="match status" value="1"/>
</dbReference>
<dbReference type="GO" id="GO:0005829">
    <property type="term" value="C:cytosol"/>
    <property type="evidence" value="ECO:0007669"/>
    <property type="project" value="TreeGrafter"/>
</dbReference>
<keyword evidence="4" id="KW-1185">Reference proteome</keyword>
<evidence type="ECO:0000313" key="4">
    <source>
        <dbReference type="Proteomes" id="UP000050509"/>
    </source>
</evidence>
<dbReference type="PANTHER" id="PTHR35176:SF6">
    <property type="entry name" value="HEME OXYGENASE HI_0854-RELATED"/>
    <property type="match status" value="1"/>
</dbReference>
<dbReference type="InterPro" id="IPR052019">
    <property type="entry name" value="F420H2_bilvrd_red/Heme_oxyg"/>
</dbReference>
<dbReference type="InterPro" id="IPR019920">
    <property type="entry name" value="F420-binding_dom_put"/>
</dbReference>